<evidence type="ECO:0000256" key="1">
    <source>
        <dbReference type="SAM" id="Phobius"/>
    </source>
</evidence>
<name>A0AAD8Z1A0_9TELE</name>
<dbReference type="Proteomes" id="UP001239994">
    <property type="component" value="Unassembled WGS sequence"/>
</dbReference>
<feature type="transmembrane region" description="Helical" evidence="1">
    <location>
        <begin position="12"/>
        <end position="36"/>
    </location>
</feature>
<reference evidence="2" key="1">
    <citation type="submission" date="2023-03" db="EMBL/GenBank/DDBJ databases">
        <title>Electrophorus voltai genome.</title>
        <authorList>
            <person name="Bian C."/>
        </authorList>
    </citation>
    <scope>NUCLEOTIDE SEQUENCE</scope>
    <source>
        <strain evidence="2">CB-2022</strain>
        <tissue evidence="2">Muscle</tissue>
    </source>
</reference>
<sequence>MSCRKLRSVGRYVLFVPLYSTVLFLSALQGCSSVLYRAVPLFFTGRGTPKPSVINLNEIQKEDEGYAQLKAKSPLLILTGAARQ</sequence>
<evidence type="ECO:0000313" key="3">
    <source>
        <dbReference type="Proteomes" id="UP001239994"/>
    </source>
</evidence>
<dbReference type="PROSITE" id="PS51257">
    <property type="entry name" value="PROKAR_LIPOPROTEIN"/>
    <property type="match status" value="1"/>
</dbReference>
<keyword evidence="1" id="KW-0472">Membrane</keyword>
<keyword evidence="1" id="KW-0812">Transmembrane</keyword>
<organism evidence="2 3">
    <name type="scientific">Electrophorus voltai</name>
    <dbReference type="NCBI Taxonomy" id="2609070"/>
    <lineage>
        <taxon>Eukaryota</taxon>
        <taxon>Metazoa</taxon>
        <taxon>Chordata</taxon>
        <taxon>Craniata</taxon>
        <taxon>Vertebrata</taxon>
        <taxon>Euteleostomi</taxon>
        <taxon>Actinopterygii</taxon>
        <taxon>Neopterygii</taxon>
        <taxon>Teleostei</taxon>
        <taxon>Ostariophysi</taxon>
        <taxon>Gymnotiformes</taxon>
        <taxon>Gymnotoidei</taxon>
        <taxon>Gymnotidae</taxon>
        <taxon>Electrophorus</taxon>
    </lineage>
</organism>
<dbReference type="AlphaFoldDB" id="A0AAD8Z1A0"/>
<comment type="caution">
    <text evidence="2">The sequence shown here is derived from an EMBL/GenBank/DDBJ whole genome shotgun (WGS) entry which is preliminary data.</text>
</comment>
<proteinExistence type="predicted"/>
<dbReference type="EMBL" id="JAROKS010000020">
    <property type="protein sequence ID" value="KAK1791173.1"/>
    <property type="molecule type" value="Genomic_DNA"/>
</dbReference>
<evidence type="ECO:0000313" key="2">
    <source>
        <dbReference type="EMBL" id="KAK1791173.1"/>
    </source>
</evidence>
<keyword evidence="1" id="KW-1133">Transmembrane helix</keyword>
<protein>
    <submittedName>
        <fullName evidence="2">Uncharacterized protein</fullName>
    </submittedName>
</protein>
<gene>
    <name evidence="2" type="ORF">P4O66_002049</name>
</gene>
<keyword evidence="3" id="KW-1185">Reference proteome</keyword>
<accession>A0AAD8Z1A0</accession>